<dbReference type="Proteomes" id="UP001162030">
    <property type="component" value="Chromosome"/>
</dbReference>
<reference evidence="1 2" key="1">
    <citation type="submission" date="2023-03" db="EMBL/GenBank/DDBJ databases">
        <authorList>
            <person name="Pearce D."/>
        </authorList>
    </citation>
    <scope>NUCLEOTIDE SEQUENCE [LARGE SCALE GENOMIC DNA]</scope>
    <source>
        <strain evidence="1">Msz</strain>
    </source>
</reference>
<name>A0ABN8X8A6_9GAMM</name>
<organism evidence="1 2">
    <name type="scientific">Methylocaldum szegediense</name>
    <dbReference type="NCBI Taxonomy" id="73780"/>
    <lineage>
        <taxon>Bacteria</taxon>
        <taxon>Pseudomonadati</taxon>
        <taxon>Pseudomonadota</taxon>
        <taxon>Gammaproteobacteria</taxon>
        <taxon>Methylococcales</taxon>
        <taxon>Methylococcaceae</taxon>
        <taxon>Methylocaldum</taxon>
    </lineage>
</organism>
<keyword evidence="2" id="KW-1185">Reference proteome</keyword>
<dbReference type="EMBL" id="OX458333">
    <property type="protein sequence ID" value="CAI8898483.1"/>
    <property type="molecule type" value="Genomic_DNA"/>
</dbReference>
<evidence type="ECO:0000313" key="1">
    <source>
        <dbReference type="EMBL" id="CAI8898483.1"/>
    </source>
</evidence>
<proteinExistence type="predicted"/>
<protein>
    <submittedName>
        <fullName evidence="1">Uncharacterized protein</fullName>
    </submittedName>
</protein>
<gene>
    <name evidence="1" type="ORF">MSZNOR_3391</name>
</gene>
<evidence type="ECO:0000313" key="2">
    <source>
        <dbReference type="Proteomes" id="UP001162030"/>
    </source>
</evidence>
<accession>A0ABN8X8A6</accession>
<sequence>MSPSIAKDLKVARSLSISSLCGRAVLHLLAALHRTAVLPHLLHVSLHHFLMLFMVLPHEFPLFFFQALAFFVVLGGKDLVHEFVHFQHMILRLPNVLLELFVSHASHHAHASHHSAHASHLVLAGGWLGLLFLG</sequence>